<dbReference type="Proteomes" id="UP000789901">
    <property type="component" value="Unassembled WGS sequence"/>
</dbReference>
<protein>
    <submittedName>
        <fullName evidence="1">20237_t:CDS:1</fullName>
    </submittedName>
</protein>
<gene>
    <name evidence="1" type="ORF">GMARGA_LOCUS22529</name>
</gene>
<sequence length="177" mass="20568">LQPEFAMPIQASGPANLNTAIATAKQEKTRKFVASFEPVIMAQLIDQIAKQNINLCLITKQLIELDQNQEYRNEYYQNIDKLILSNDPEEESLNSFMVTLKYFNQPIEDIKGKQPQYNTKISIKNNRNLQQIIKLKILDHPRQNEKLLEESDKLSTETKALQKVLQKNAQKYNFNKD</sequence>
<accession>A0ABN7VT62</accession>
<dbReference type="EMBL" id="CAJVQB010021834">
    <property type="protein sequence ID" value="CAG8798087.1"/>
    <property type="molecule type" value="Genomic_DNA"/>
</dbReference>
<reference evidence="1 2" key="1">
    <citation type="submission" date="2021-06" db="EMBL/GenBank/DDBJ databases">
        <authorList>
            <person name="Kallberg Y."/>
            <person name="Tangrot J."/>
            <person name="Rosling A."/>
        </authorList>
    </citation>
    <scope>NUCLEOTIDE SEQUENCE [LARGE SCALE GENOMIC DNA]</scope>
    <source>
        <strain evidence="1 2">120-4 pot B 10/14</strain>
    </source>
</reference>
<feature type="non-terminal residue" evidence="1">
    <location>
        <position position="1"/>
    </location>
</feature>
<evidence type="ECO:0000313" key="2">
    <source>
        <dbReference type="Proteomes" id="UP000789901"/>
    </source>
</evidence>
<name>A0ABN7VT62_GIGMA</name>
<keyword evidence="2" id="KW-1185">Reference proteome</keyword>
<comment type="caution">
    <text evidence="1">The sequence shown here is derived from an EMBL/GenBank/DDBJ whole genome shotgun (WGS) entry which is preliminary data.</text>
</comment>
<organism evidence="1 2">
    <name type="scientific">Gigaspora margarita</name>
    <dbReference type="NCBI Taxonomy" id="4874"/>
    <lineage>
        <taxon>Eukaryota</taxon>
        <taxon>Fungi</taxon>
        <taxon>Fungi incertae sedis</taxon>
        <taxon>Mucoromycota</taxon>
        <taxon>Glomeromycotina</taxon>
        <taxon>Glomeromycetes</taxon>
        <taxon>Diversisporales</taxon>
        <taxon>Gigasporaceae</taxon>
        <taxon>Gigaspora</taxon>
    </lineage>
</organism>
<evidence type="ECO:0000313" key="1">
    <source>
        <dbReference type="EMBL" id="CAG8798087.1"/>
    </source>
</evidence>
<proteinExistence type="predicted"/>